<keyword evidence="5" id="KW-0521">NADP</keyword>
<evidence type="ECO:0000256" key="4">
    <source>
        <dbReference type="ARBA" id="ARBA00022643"/>
    </source>
</evidence>
<evidence type="ECO:0000256" key="3">
    <source>
        <dbReference type="ARBA" id="ARBA00022630"/>
    </source>
</evidence>
<dbReference type="PANTHER" id="PTHR43673:SF2">
    <property type="entry name" value="NITROREDUCTASE"/>
    <property type="match status" value="1"/>
</dbReference>
<name>A0A290QKT6_9BACT</name>
<evidence type="ECO:0000256" key="6">
    <source>
        <dbReference type="ARBA" id="ARBA00023002"/>
    </source>
</evidence>
<organism evidence="8 9">
    <name type="scientific">Nibricoccus aquaticus</name>
    <dbReference type="NCBI Taxonomy" id="2576891"/>
    <lineage>
        <taxon>Bacteria</taxon>
        <taxon>Pseudomonadati</taxon>
        <taxon>Verrucomicrobiota</taxon>
        <taxon>Opitutia</taxon>
        <taxon>Opitutales</taxon>
        <taxon>Opitutaceae</taxon>
        <taxon>Nibricoccus</taxon>
    </lineage>
</organism>
<keyword evidence="9" id="KW-1185">Reference proteome</keyword>
<comment type="similarity">
    <text evidence="2">Belongs to the nitroreductase family.</text>
</comment>
<dbReference type="GO" id="GO:0016491">
    <property type="term" value="F:oxidoreductase activity"/>
    <property type="evidence" value="ECO:0007669"/>
    <property type="project" value="UniProtKB-KW"/>
</dbReference>
<keyword evidence="6" id="KW-0560">Oxidoreductase</keyword>
<gene>
    <name evidence="8" type="ORF">CMV30_13905</name>
</gene>
<accession>A0A290QKT6</accession>
<dbReference type="Proteomes" id="UP000217265">
    <property type="component" value="Chromosome"/>
</dbReference>
<evidence type="ECO:0000259" key="7">
    <source>
        <dbReference type="Pfam" id="PF00881"/>
    </source>
</evidence>
<evidence type="ECO:0000313" key="8">
    <source>
        <dbReference type="EMBL" id="ATC64971.1"/>
    </source>
</evidence>
<dbReference type="OrthoDB" id="9809288at2"/>
<dbReference type="KEGG" id="vbh:CMV30_13905"/>
<dbReference type="AlphaFoldDB" id="A0A290QKT6"/>
<comment type="cofactor">
    <cofactor evidence="1">
        <name>FMN</name>
        <dbReference type="ChEBI" id="CHEBI:58210"/>
    </cofactor>
</comment>
<dbReference type="Gene3D" id="3.40.109.10">
    <property type="entry name" value="NADH Oxidase"/>
    <property type="match status" value="1"/>
</dbReference>
<keyword evidence="3" id="KW-0285">Flavoprotein</keyword>
<reference evidence="8 9" key="1">
    <citation type="submission" date="2017-09" db="EMBL/GenBank/DDBJ databases">
        <title>Complete genome sequence of Verrucomicrobial strain HZ-65, isolated from freshwater.</title>
        <authorList>
            <person name="Choi A."/>
        </authorList>
    </citation>
    <scope>NUCLEOTIDE SEQUENCE [LARGE SCALE GENOMIC DNA]</scope>
    <source>
        <strain evidence="8 9">HZ-65</strain>
    </source>
</reference>
<evidence type="ECO:0000313" key="9">
    <source>
        <dbReference type="Proteomes" id="UP000217265"/>
    </source>
</evidence>
<dbReference type="PANTHER" id="PTHR43673">
    <property type="entry name" value="NAD(P)H NITROREDUCTASE YDGI-RELATED"/>
    <property type="match status" value="1"/>
</dbReference>
<protein>
    <submittedName>
        <fullName evidence="8">NAD(P)H-dependent oxidoreductase</fullName>
    </submittedName>
</protein>
<dbReference type="InterPro" id="IPR029479">
    <property type="entry name" value="Nitroreductase"/>
</dbReference>
<sequence length="217" mass="23557">MSDALSPESLVAALNWRYATKKFDPVKKIPGEVWEALEQALILAPSSMGLQPWKFFVVTNQAVKEQLAGASYKQSQMADCSHAVVFAVHKNIGGAHVEKYLERVSAVKEVTRESLEGFGKMIAGNLANAAKAGRLDAWQTHQIYIALGQFMTAAALLGVDTCPMEGIENARYDEILGLSGGDYATVVACPAGYRAFGDKYAAVKKVRFEAKDVIVRV</sequence>
<dbReference type="Pfam" id="PF00881">
    <property type="entry name" value="Nitroreductase"/>
    <property type="match status" value="1"/>
</dbReference>
<dbReference type="SUPFAM" id="SSF55469">
    <property type="entry name" value="FMN-dependent nitroreductase-like"/>
    <property type="match status" value="1"/>
</dbReference>
<dbReference type="InterPro" id="IPR000415">
    <property type="entry name" value="Nitroreductase-like"/>
</dbReference>
<proteinExistence type="inferred from homology"/>
<evidence type="ECO:0000256" key="5">
    <source>
        <dbReference type="ARBA" id="ARBA00022857"/>
    </source>
</evidence>
<feature type="domain" description="Nitroreductase" evidence="7">
    <location>
        <begin position="15"/>
        <end position="193"/>
    </location>
</feature>
<dbReference type="InterPro" id="IPR033878">
    <property type="entry name" value="NfsB-like"/>
</dbReference>
<evidence type="ECO:0000256" key="2">
    <source>
        <dbReference type="ARBA" id="ARBA00007118"/>
    </source>
</evidence>
<dbReference type="EMBL" id="CP023344">
    <property type="protein sequence ID" value="ATC64971.1"/>
    <property type="molecule type" value="Genomic_DNA"/>
</dbReference>
<keyword evidence="4" id="KW-0288">FMN</keyword>
<dbReference type="CDD" id="cd02149">
    <property type="entry name" value="NfsB-like"/>
    <property type="match status" value="1"/>
</dbReference>
<dbReference type="RefSeq" id="WP_096056602.1">
    <property type="nucleotide sequence ID" value="NZ_CP023344.1"/>
</dbReference>
<evidence type="ECO:0000256" key="1">
    <source>
        <dbReference type="ARBA" id="ARBA00001917"/>
    </source>
</evidence>